<dbReference type="EMBL" id="VBUI01000010">
    <property type="protein sequence ID" value="TLF51646.1"/>
    <property type="molecule type" value="Genomic_DNA"/>
</dbReference>
<dbReference type="Proteomes" id="UP000306973">
    <property type="component" value="Unassembled WGS sequence"/>
</dbReference>
<evidence type="ECO:0000313" key="1">
    <source>
        <dbReference type="EMBL" id="TLF51646.1"/>
    </source>
</evidence>
<organism evidence="1 2">
    <name type="scientific">Halomonas urmiana</name>
    <dbReference type="NCBI Taxonomy" id="490901"/>
    <lineage>
        <taxon>Bacteria</taxon>
        <taxon>Pseudomonadati</taxon>
        <taxon>Pseudomonadota</taxon>
        <taxon>Gammaproteobacteria</taxon>
        <taxon>Oceanospirillales</taxon>
        <taxon>Halomonadaceae</taxon>
        <taxon>Halomonas</taxon>
    </lineage>
</organism>
<protein>
    <submittedName>
        <fullName evidence="1">Uncharacterized protein</fullName>
    </submittedName>
</protein>
<dbReference type="RefSeq" id="WP_138181063.1">
    <property type="nucleotide sequence ID" value="NZ_VBUI01000010.1"/>
</dbReference>
<accession>A0A5R8MKM8</accession>
<reference evidence="1 2" key="1">
    <citation type="journal article" date="2007" name="Int. J. Syst. Evol. Microbiol.">
        <title>Halomonas saccharevitans sp. nov., Halomonas arcis sp. nov. and Halomonas subterranea sp. nov., halophilic bacteria isolated from hypersaline environments of China.</title>
        <authorList>
            <person name="Xu X.W."/>
            <person name="Wu Y.H."/>
            <person name="Zhou Z."/>
            <person name="Wang C.S."/>
            <person name="Zhou Y.G."/>
            <person name="Zhang H.B."/>
            <person name="Wang Y."/>
            <person name="Wu M."/>
        </authorList>
    </citation>
    <scope>NUCLEOTIDE SEQUENCE [LARGE SCALE GENOMIC DNA]</scope>
    <source>
        <strain evidence="1 2">TBZ3</strain>
    </source>
</reference>
<name>A0A5R8MKM8_9GAMM</name>
<keyword evidence="2" id="KW-1185">Reference proteome</keyword>
<gene>
    <name evidence="1" type="ORF">FEI13_08230</name>
</gene>
<comment type="caution">
    <text evidence="1">The sequence shown here is derived from an EMBL/GenBank/DDBJ whole genome shotgun (WGS) entry which is preliminary data.</text>
</comment>
<dbReference type="AlphaFoldDB" id="A0A5R8MKM8"/>
<sequence length="254" mass="29394">MMVNDEEKFKRVDMHSIDALKIGARKGENRFKKYQDKKKEERLSAIKDVLHKAQSLRVEFRSFSHLADFVISEVKLNDENGSNTKSAMSKSSLYRTPEYRYELKKYIDNVGLESEKKSKSEKDLDDFTLDLKIKLIEEENIRLKKYIEKNVKGDLPGNNTPISCIENSSLSEESQYPFESEKAKGLEGDVFIYNSSFFDQLCGLVEVMVEKSEGFYEIKDGIVVTSAYGEEDEVVGSVYIQVPFQDWFKRRYGC</sequence>
<evidence type="ECO:0000313" key="2">
    <source>
        <dbReference type="Proteomes" id="UP000306973"/>
    </source>
</evidence>
<proteinExistence type="predicted"/>